<dbReference type="AlphaFoldDB" id="A0A1I2Y4D3"/>
<feature type="transmembrane region" description="Helical" evidence="1">
    <location>
        <begin position="12"/>
        <end position="32"/>
    </location>
</feature>
<dbReference type="OrthoDB" id="8114024at2"/>
<accession>A0A1I2Y4D3</accession>
<keyword evidence="1" id="KW-1133">Transmembrane helix</keyword>
<dbReference type="Proteomes" id="UP000199666">
    <property type="component" value="Unassembled WGS sequence"/>
</dbReference>
<dbReference type="Gene3D" id="1.20.1300.10">
    <property type="entry name" value="Fumarate reductase/succinate dehydrogenase, transmembrane subunit"/>
    <property type="match status" value="1"/>
</dbReference>
<protein>
    <submittedName>
        <fullName evidence="2">Uncharacterized protein</fullName>
    </submittedName>
</protein>
<name>A0A1I2Y4D3_9SPHI</name>
<feature type="transmembrane region" description="Helical" evidence="1">
    <location>
        <begin position="130"/>
        <end position="149"/>
    </location>
</feature>
<feature type="transmembrane region" description="Helical" evidence="1">
    <location>
        <begin position="44"/>
        <end position="70"/>
    </location>
</feature>
<organism evidence="2 3">
    <name type="scientific">Pedobacter insulae</name>
    <dbReference type="NCBI Taxonomy" id="414048"/>
    <lineage>
        <taxon>Bacteria</taxon>
        <taxon>Pseudomonadati</taxon>
        <taxon>Bacteroidota</taxon>
        <taxon>Sphingobacteriia</taxon>
        <taxon>Sphingobacteriales</taxon>
        <taxon>Sphingobacteriaceae</taxon>
        <taxon>Pedobacter</taxon>
    </lineage>
</organism>
<proteinExistence type="predicted"/>
<dbReference type="SUPFAM" id="SSF81343">
    <property type="entry name" value="Fumarate reductase respiratory complex transmembrane subunits"/>
    <property type="match status" value="1"/>
</dbReference>
<evidence type="ECO:0000256" key="1">
    <source>
        <dbReference type="SAM" id="Phobius"/>
    </source>
</evidence>
<reference evidence="2 3" key="1">
    <citation type="submission" date="2016-10" db="EMBL/GenBank/DDBJ databases">
        <authorList>
            <person name="de Groot N.N."/>
        </authorList>
    </citation>
    <scope>NUCLEOTIDE SEQUENCE [LARGE SCALE GENOMIC DNA]</scope>
    <source>
        <strain evidence="2 3">DSM 18684</strain>
    </source>
</reference>
<feature type="transmembrane region" description="Helical" evidence="1">
    <location>
        <begin position="90"/>
        <end position="110"/>
    </location>
</feature>
<dbReference type="InterPro" id="IPR034804">
    <property type="entry name" value="SQR/QFR_C/D"/>
</dbReference>
<gene>
    <name evidence="2" type="ORF">SAMN04489864_106221</name>
</gene>
<keyword evidence="1" id="KW-0812">Transmembrane</keyword>
<dbReference type="EMBL" id="FOPP01000006">
    <property type="protein sequence ID" value="SFH20584.1"/>
    <property type="molecule type" value="Genomic_DNA"/>
</dbReference>
<keyword evidence="3" id="KW-1185">Reference proteome</keyword>
<dbReference type="GO" id="GO:0016020">
    <property type="term" value="C:membrane"/>
    <property type="evidence" value="ECO:0007669"/>
    <property type="project" value="InterPro"/>
</dbReference>
<keyword evidence="1" id="KW-0472">Membrane</keyword>
<evidence type="ECO:0000313" key="3">
    <source>
        <dbReference type="Proteomes" id="UP000199666"/>
    </source>
</evidence>
<sequence length="206" mass="23564">MSIKKIHYISGLTITIFIGLHLFNHFCSIFGADKHIEVMKTLRHFYRNIFAETILLLVVIVQIISGLKLFRSNRKIADSKFDKLQIWTGLYLAIFLIIHLSAVLGGRLFLQLDTNFYFGVAGLNSFPLNLFFIPYYGLAILSFFGHVAAIHNKKIKSNWLNLTPNQQAKAILIFGLMLTVTIFYGLTNQFKGVKIPKDYEVLIGKY</sequence>
<dbReference type="STRING" id="414048.SAMN04489864_106221"/>
<feature type="transmembrane region" description="Helical" evidence="1">
    <location>
        <begin position="170"/>
        <end position="187"/>
    </location>
</feature>
<evidence type="ECO:0000313" key="2">
    <source>
        <dbReference type="EMBL" id="SFH20584.1"/>
    </source>
</evidence>